<evidence type="ECO:0000313" key="6">
    <source>
        <dbReference type="EMBL" id="GJJ08019.1"/>
    </source>
</evidence>
<keyword evidence="3 5" id="KW-1133">Transmembrane helix</keyword>
<evidence type="ECO:0000256" key="1">
    <source>
        <dbReference type="ARBA" id="ARBA00004167"/>
    </source>
</evidence>
<reference evidence="6" key="1">
    <citation type="submission" date="2021-10" db="EMBL/GenBank/DDBJ databases">
        <title>De novo Genome Assembly of Clathrus columnatus (Basidiomycota, Fungi) Using Illumina and Nanopore Sequence Data.</title>
        <authorList>
            <person name="Ogiso-Tanaka E."/>
            <person name="Itagaki H."/>
            <person name="Hosoya T."/>
            <person name="Hosaka K."/>
        </authorList>
    </citation>
    <scope>NUCLEOTIDE SEQUENCE</scope>
    <source>
        <strain evidence="6">MO-923</strain>
    </source>
</reference>
<evidence type="ECO:0000256" key="3">
    <source>
        <dbReference type="ARBA" id="ARBA00022989"/>
    </source>
</evidence>
<protein>
    <submittedName>
        <fullName evidence="6">Uncharacterized protein</fullName>
    </submittedName>
</protein>
<gene>
    <name evidence="6" type="ORF">Clacol_002226</name>
</gene>
<keyword evidence="4 5" id="KW-0472">Membrane</keyword>
<dbReference type="PANTHER" id="PTHR15549">
    <property type="entry name" value="PAIRED IMMUNOGLOBULIN-LIKE TYPE 2 RECEPTOR"/>
    <property type="match status" value="1"/>
</dbReference>
<dbReference type="GO" id="GO:0071944">
    <property type="term" value="C:cell periphery"/>
    <property type="evidence" value="ECO:0007669"/>
    <property type="project" value="UniProtKB-ARBA"/>
</dbReference>
<evidence type="ECO:0000256" key="5">
    <source>
        <dbReference type="SAM" id="Phobius"/>
    </source>
</evidence>
<dbReference type="InterPro" id="IPR051694">
    <property type="entry name" value="Immunoregulatory_rcpt-like"/>
</dbReference>
<name>A0AAV5A5J6_9AGAM</name>
<dbReference type="GO" id="GO:0016020">
    <property type="term" value="C:membrane"/>
    <property type="evidence" value="ECO:0007669"/>
    <property type="project" value="UniProtKB-SubCell"/>
</dbReference>
<accession>A0AAV5A5J6</accession>
<keyword evidence="2 5" id="KW-0812">Transmembrane</keyword>
<organism evidence="6 7">
    <name type="scientific">Clathrus columnatus</name>
    <dbReference type="NCBI Taxonomy" id="1419009"/>
    <lineage>
        <taxon>Eukaryota</taxon>
        <taxon>Fungi</taxon>
        <taxon>Dikarya</taxon>
        <taxon>Basidiomycota</taxon>
        <taxon>Agaricomycotina</taxon>
        <taxon>Agaricomycetes</taxon>
        <taxon>Phallomycetidae</taxon>
        <taxon>Phallales</taxon>
        <taxon>Clathraceae</taxon>
        <taxon>Clathrus</taxon>
    </lineage>
</organism>
<keyword evidence="7" id="KW-1185">Reference proteome</keyword>
<dbReference type="AlphaFoldDB" id="A0AAV5A5J6"/>
<comment type="subcellular location">
    <subcellularLocation>
        <location evidence="1">Membrane</location>
        <topology evidence="1">Single-pass membrane protein</topology>
    </subcellularLocation>
</comment>
<dbReference type="Proteomes" id="UP001050691">
    <property type="component" value="Unassembled WGS sequence"/>
</dbReference>
<dbReference type="EMBL" id="BPWL01000003">
    <property type="protein sequence ID" value="GJJ08019.1"/>
    <property type="molecule type" value="Genomic_DNA"/>
</dbReference>
<evidence type="ECO:0000256" key="4">
    <source>
        <dbReference type="ARBA" id="ARBA00023136"/>
    </source>
</evidence>
<comment type="caution">
    <text evidence="6">The sequence shown here is derived from an EMBL/GenBank/DDBJ whole genome shotgun (WGS) entry which is preliminary data.</text>
</comment>
<proteinExistence type="predicted"/>
<evidence type="ECO:0000256" key="2">
    <source>
        <dbReference type="ARBA" id="ARBA00022692"/>
    </source>
</evidence>
<sequence>MAPYSNLTTSFEGPVPHTYPHIAKKLSNSNGTDATMFTTSPSNIISTSTSTVFVVVTTVTSSPRSTVIVFTTLTPTPTTGLPSSALSKTNTRVLDNGAIIGIAVGGFSFIVLVLALATLLWRYKRRREIQKVKYTPWSIINSGSSNGRTGTIATSRPSNAISEASMLEVPIPTPYLFDSPSLPPRIDPFRGSPVDGRAILKSLVPHDYPVPQLLTQRIPSIYLDNTPMKMDGSTDASSPSVYEFDPDLDDLSHKAVDPHNSFITTKSRPLPIPLVLQPGISNRQLLYLRNPKSLRIETGNEHSKYSEPHQMLKPPPTALTRSRSREARAMAELIKAIDASSPSSQRRNSVSEIDESVGIAVTTPFKSRSPYGYSNASSQSSMTNTILHRLTADFPLPPTSSTLMDSNP</sequence>
<feature type="transmembrane region" description="Helical" evidence="5">
    <location>
        <begin position="98"/>
        <end position="121"/>
    </location>
</feature>
<evidence type="ECO:0000313" key="7">
    <source>
        <dbReference type="Proteomes" id="UP001050691"/>
    </source>
</evidence>